<dbReference type="InterPro" id="IPR036318">
    <property type="entry name" value="FAD-bd_PCMH-like_sf"/>
</dbReference>
<keyword evidence="4" id="KW-0274">FAD</keyword>
<sequence length="447" mass="46669">MTSTLSAQVSGPVLAPYDEGYADEVSAFNLAATHTPQLVVGATSAADVAAAVRYAGDHGLHVTVQSTGHGAESSITSGLMISTKRLDRLTVDPATRTATVGAGQRWGAVVAAAAEHGLLPIAGAASTVGVVGLVTGGGVGPLARSHGAASDYVESFTVVTGAGEIVSASRTDHPDLFWALRGGKWGLGIVTEMVIRLVPLRQLYGGALFFDGADIEPALRAWVDYTAGADDQVTTSAAIIRMPPFEAIPEALRGRTLLTVRFAYPGPVDEGARLAAPLRAAAPVYLDLLGELPAGQIAKIHNDPTEPAASQLYGMLLDPIDQDFATTFLSFFGPAVESPFVVAELRHLGGAVARDVEGGSAVAGRAGSFSFGMIGLRPDLFDKVLPDTAWDAREAVARWVRTDCNPNLMGLPVTAERLATMWSEGANTRLGEVRWRYDPDGVFAKPA</sequence>
<name>A0ABQ4CBG0_9ACTN</name>
<dbReference type="Proteomes" id="UP000624325">
    <property type="component" value="Unassembled WGS sequence"/>
</dbReference>
<protein>
    <submittedName>
        <fullName evidence="7">FAD-linked oxidase</fullName>
    </submittedName>
</protein>
<dbReference type="Gene3D" id="3.30.43.10">
    <property type="entry name" value="Uridine Diphospho-n-acetylenolpyruvylglucosamine Reductase, domain 2"/>
    <property type="match status" value="1"/>
</dbReference>
<dbReference type="Pfam" id="PF01565">
    <property type="entry name" value="FAD_binding_4"/>
    <property type="match status" value="1"/>
</dbReference>
<dbReference type="InterPro" id="IPR006094">
    <property type="entry name" value="Oxid_FAD_bind_N"/>
</dbReference>
<dbReference type="InterPro" id="IPR016169">
    <property type="entry name" value="FAD-bd_PCMH_sub2"/>
</dbReference>
<reference evidence="7 8" key="1">
    <citation type="submission" date="2021-01" db="EMBL/GenBank/DDBJ databases">
        <title>Whole genome shotgun sequence of Asanoa iriomotensis NBRC 100142.</title>
        <authorList>
            <person name="Komaki H."/>
            <person name="Tamura T."/>
        </authorList>
    </citation>
    <scope>NUCLEOTIDE SEQUENCE [LARGE SCALE GENOMIC DNA]</scope>
    <source>
        <strain evidence="7 8">NBRC 100142</strain>
    </source>
</reference>
<evidence type="ECO:0000256" key="3">
    <source>
        <dbReference type="ARBA" id="ARBA00022630"/>
    </source>
</evidence>
<evidence type="ECO:0000256" key="1">
    <source>
        <dbReference type="ARBA" id="ARBA00001974"/>
    </source>
</evidence>
<keyword evidence="3" id="KW-0285">Flavoprotein</keyword>
<dbReference type="Gene3D" id="3.30.465.10">
    <property type="match status" value="1"/>
</dbReference>
<dbReference type="PANTHER" id="PTHR42973:SF39">
    <property type="entry name" value="FAD-BINDING PCMH-TYPE DOMAIN-CONTAINING PROTEIN"/>
    <property type="match status" value="1"/>
</dbReference>
<keyword evidence="8" id="KW-1185">Reference proteome</keyword>
<comment type="caution">
    <text evidence="7">The sequence shown here is derived from an EMBL/GenBank/DDBJ whole genome shotgun (WGS) entry which is preliminary data.</text>
</comment>
<comment type="similarity">
    <text evidence="2">Belongs to the oxygen-dependent FAD-linked oxidoreductase family.</text>
</comment>
<dbReference type="PANTHER" id="PTHR42973">
    <property type="entry name" value="BINDING OXIDOREDUCTASE, PUTATIVE (AFU_ORTHOLOGUE AFUA_1G17690)-RELATED"/>
    <property type="match status" value="1"/>
</dbReference>
<dbReference type="Gene3D" id="3.40.462.20">
    <property type="match status" value="1"/>
</dbReference>
<evidence type="ECO:0000259" key="6">
    <source>
        <dbReference type="PROSITE" id="PS51387"/>
    </source>
</evidence>
<dbReference type="InterPro" id="IPR016166">
    <property type="entry name" value="FAD-bd_PCMH"/>
</dbReference>
<feature type="domain" description="FAD-binding PCMH-type" evidence="6">
    <location>
        <begin position="32"/>
        <end position="200"/>
    </location>
</feature>
<dbReference type="PROSITE" id="PS00862">
    <property type="entry name" value="OX2_COVAL_FAD"/>
    <property type="match status" value="1"/>
</dbReference>
<dbReference type="InterPro" id="IPR050416">
    <property type="entry name" value="FAD-linked_Oxidoreductase"/>
</dbReference>
<dbReference type="InterPro" id="IPR006093">
    <property type="entry name" value="Oxy_OxRdtase_FAD_BS"/>
</dbReference>
<keyword evidence="5" id="KW-0560">Oxidoreductase</keyword>
<dbReference type="RefSeq" id="WP_203706927.1">
    <property type="nucleotide sequence ID" value="NZ_BAAALU010000001.1"/>
</dbReference>
<dbReference type="SUPFAM" id="SSF56176">
    <property type="entry name" value="FAD-binding/transporter-associated domain-like"/>
    <property type="match status" value="1"/>
</dbReference>
<gene>
    <name evidence="7" type="ORF">Air01nite_62050</name>
</gene>
<evidence type="ECO:0000313" key="8">
    <source>
        <dbReference type="Proteomes" id="UP000624325"/>
    </source>
</evidence>
<evidence type="ECO:0000313" key="7">
    <source>
        <dbReference type="EMBL" id="GIF60110.1"/>
    </source>
</evidence>
<dbReference type="EMBL" id="BONC01000060">
    <property type="protein sequence ID" value="GIF60110.1"/>
    <property type="molecule type" value="Genomic_DNA"/>
</dbReference>
<evidence type="ECO:0000256" key="4">
    <source>
        <dbReference type="ARBA" id="ARBA00022827"/>
    </source>
</evidence>
<dbReference type="PROSITE" id="PS51387">
    <property type="entry name" value="FAD_PCMH"/>
    <property type="match status" value="1"/>
</dbReference>
<evidence type="ECO:0000256" key="2">
    <source>
        <dbReference type="ARBA" id="ARBA00005466"/>
    </source>
</evidence>
<comment type="cofactor">
    <cofactor evidence="1">
        <name>FAD</name>
        <dbReference type="ChEBI" id="CHEBI:57692"/>
    </cofactor>
</comment>
<proteinExistence type="inferred from homology"/>
<accession>A0ABQ4CBG0</accession>
<organism evidence="7 8">
    <name type="scientific">Asanoa iriomotensis</name>
    <dbReference type="NCBI Taxonomy" id="234613"/>
    <lineage>
        <taxon>Bacteria</taxon>
        <taxon>Bacillati</taxon>
        <taxon>Actinomycetota</taxon>
        <taxon>Actinomycetes</taxon>
        <taxon>Micromonosporales</taxon>
        <taxon>Micromonosporaceae</taxon>
        <taxon>Asanoa</taxon>
    </lineage>
</organism>
<dbReference type="InterPro" id="IPR016167">
    <property type="entry name" value="FAD-bd_PCMH_sub1"/>
</dbReference>
<evidence type="ECO:0000256" key="5">
    <source>
        <dbReference type="ARBA" id="ARBA00023002"/>
    </source>
</evidence>